<keyword evidence="12" id="KW-1185">Reference proteome</keyword>
<keyword evidence="7" id="KW-0449">Lipoprotein</keyword>
<dbReference type="GO" id="GO:0009847">
    <property type="term" value="P:spore germination"/>
    <property type="evidence" value="ECO:0007669"/>
    <property type="project" value="InterPro"/>
</dbReference>
<keyword evidence="6" id="KW-0564">Palmitate</keyword>
<dbReference type="AlphaFoldDB" id="A0A6L8UY66"/>
<dbReference type="PROSITE" id="PS51257">
    <property type="entry name" value="PROKAR_LIPOPROTEIN"/>
    <property type="match status" value="1"/>
</dbReference>
<keyword evidence="3" id="KW-0309">Germination</keyword>
<evidence type="ECO:0000313" key="11">
    <source>
        <dbReference type="EMBL" id="MZQ83178.1"/>
    </source>
</evidence>
<feature type="domain" description="Spore germination GerAC-like C-terminal" evidence="9">
    <location>
        <begin position="213"/>
        <end position="378"/>
    </location>
</feature>
<evidence type="ECO:0000256" key="2">
    <source>
        <dbReference type="ARBA" id="ARBA00007886"/>
    </source>
</evidence>
<evidence type="ECO:0000256" key="1">
    <source>
        <dbReference type="ARBA" id="ARBA00004635"/>
    </source>
</evidence>
<reference evidence="11 12" key="1">
    <citation type="submission" date="2019-12" db="EMBL/GenBank/DDBJ databases">
        <title>Paenibacillus sp. nov. sp. isolated from soil.</title>
        <authorList>
            <person name="Kim J."/>
            <person name="Jeong S.E."/>
            <person name="Jung H.S."/>
            <person name="Jeon C.O."/>
        </authorList>
    </citation>
    <scope>NUCLEOTIDE SEQUENCE [LARGE SCALE GENOMIC DNA]</scope>
    <source>
        <strain evidence="11 12">5J-6</strain>
    </source>
</reference>
<dbReference type="EMBL" id="WTUZ01000016">
    <property type="protein sequence ID" value="MZQ83178.1"/>
    <property type="molecule type" value="Genomic_DNA"/>
</dbReference>
<dbReference type="NCBIfam" id="TIGR02887">
    <property type="entry name" value="spore_ger_x_C"/>
    <property type="match status" value="1"/>
</dbReference>
<dbReference type="InterPro" id="IPR046953">
    <property type="entry name" value="Spore_GerAC-like_C"/>
</dbReference>
<dbReference type="GO" id="GO:0016020">
    <property type="term" value="C:membrane"/>
    <property type="evidence" value="ECO:0007669"/>
    <property type="project" value="UniProtKB-SubCell"/>
</dbReference>
<evidence type="ECO:0000259" key="9">
    <source>
        <dbReference type="Pfam" id="PF05504"/>
    </source>
</evidence>
<gene>
    <name evidence="11" type="ORF">GQF01_13770</name>
</gene>
<dbReference type="PANTHER" id="PTHR35789:SF1">
    <property type="entry name" value="SPORE GERMINATION PROTEIN B3"/>
    <property type="match status" value="1"/>
</dbReference>
<dbReference type="RefSeq" id="WP_161407343.1">
    <property type="nucleotide sequence ID" value="NZ_WTUZ01000016.1"/>
</dbReference>
<evidence type="ECO:0000256" key="8">
    <source>
        <dbReference type="SAM" id="SignalP"/>
    </source>
</evidence>
<evidence type="ECO:0000256" key="6">
    <source>
        <dbReference type="ARBA" id="ARBA00023139"/>
    </source>
</evidence>
<organism evidence="11 12">
    <name type="scientific">Paenibacillus silvestris</name>
    <dbReference type="NCBI Taxonomy" id="2606219"/>
    <lineage>
        <taxon>Bacteria</taxon>
        <taxon>Bacillati</taxon>
        <taxon>Bacillota</taxon>
        <taxon>Bacilli</taxon>
        <taxon>Bacillales</taxon>
        <taxon>Paenibacillaceae</taxon>
        <taxon>Paenibacillus</taxon>
    </lineage>
</organism>
<evidence type="ECO:0000256" key="4">
    <source>
        <dbReference type="ARBA" id="ARBA00022729"/>
    </source>
</evidence>
<dbReference type="Gene3D" id="6.20.190.10">
    <property type="entry name" value="Nutrient germinant receptor protein C, domain 1"/>
    <property type="match status" value="1"/>
</dbReference>
<comment type="caution">
    <text evidence="11">The sequence shown here is derived from an EMBL/GenBank/DDBJ whole genome shotgun (WGS) entry which is preliminary data.</text>
</comment>
<evidence type="ECO:0000256" key="3">
    <source>
        <dbReference type="ARBA" id="ARBA00022544"/>
    </source>
</evidence>
<sequence length="384" mass="43470">MMKKQISSVLVCLLLSCVLTGCWDRTEINHYAFWMGTFLEKDMDNKVKVSAQIAIPSRIGFSGKQGSGKDRGNIVVSSTGRTLMDTCQTIQDKLPRRLFIGHRRALFIGGELAKEGIEDSLDMYTRNMDTSLRTSAFVVVGKDPEMILKVNSPFDPFSSNAAVDQEKYSKNGDKVLRDFIVAEESETQCPILSVIDTDTIDKEAAEQLFEIKKLAVFNKKEKLVGFLTEKESLITLRLLDRLKQRILTEYISEGKGYITLTETNLSVKMNTSVDQDQVSVHIRLASIGSVEENWTNLDLMSPTSLQMVQDVMQKQLEQAVIESIQKIQKVYKTDVFGFGEAVHRQHPYQWKKIKKDWAQLFPEAKVTVEVVLKIERVGAQGKRT</sequence>
<accession>A0A6L8UY66</accession>
<dbReference type="InterPro" id="IPR038501">
    <property type="entry name" value="Spore_GerAC_C_sf"/>
</dbReference>
<dbReference type="Proteomes" id="UP000481087">
    <property type="component" value="Unassembled WGS sequence"/>
</dbReference>
<dbReference type="Gene3D" id="3.30.300.210">
    <property type="entry name" value="Nutrient germinant receptor protein C, domain 3"/>
    <property type="match status" value="1"/>
</dbReference>
<name>A0A6L8UY66_9BACL</name>
<proteinExistence type="inferred from homology"/>
<comment type="subcellular location">
    <subcellularLocation>
        <location evidence="1">Membrane</location>
        <topology evidence="1">Lipid-anchor</topology>
    </subcellularLocation>
</comment>
<feature type="domain" description="Spore germination protein N-terminal" evidence="10">
    <location>
        <begin position="24"/>
        <end position="196"/>
    </location>
</feature>
<dbReference type="Pfam" id="PF25198">
    <property type="entry name" value="Spore_GerAC_N"/>
    <property type="match status" value="1"/>
</dbReference>
<dbReference type="PANTHER" id="PTHR35789">
    <property type="entry name" value="SPORE GERMINATION PROTEIN B3"/>
    <property type="match status" value="1"/>
</dbReference>
<evidence type="ECO:0000256" key="5">
    <source>
        <dbReference type="ARBA" id="ARBA00023136"/>
    </source>
</evidence>
<evidence type="ECO:0000256" key="7">
    <source>
        <dbReference type="ARBA" id="ARBA00023288"/>
    </source>
</evidence>
<keyword evidence="5" id="KW-0472">Membrane</keyword>
<dbReference type="InterPro" id="IPR008844">
    <property type="entry name" value="Spore_GerAC-like"/>
</dbReference>
<comment type="similarity">
    <text evidence="2">Belongs to the GerABKC lipoprotein family.</text>
</comment>
<evidence type="ECO:0000313" key="12">
    <source>
        <dbReference type="Proteomes" id="UP000481087"/>
    </source>
</evidence>
<evidence type="ECO:0000259" key="10">
    <source>
        <dbReference type="Pfam" id="PF25198"/>
    </source>
</evidence>
<dbReference type="Pfam" id="PF05504">
    <property type="entry name" value="Spore_GerAC"/>
    <property type="match status" value="1"/>
</dbReference>
<feature type="chain" id="PRO_5039432144" evidence="8">
    <location>
        <begin position="22"/>
        <end position="384"/>
    </location>
</feature>
<feature type="signal peptide" evidence="8">
    <location>
        <begin position="1"/>
        <end position="21"/>
    </location>
</feature>
<keyword evidence="4 8" id="KW-0732">Signal</keyword>
<dbReference type="InterPro" id="IPR057336">
    <property type="entry name" value="GerAC_N"/>
</dbReference>
<protein>
    <submittedName>
        <fullName evidence="11">Ger(X)C family spore germination protein</fullName>
    </submittedName>
</protein>